<dbReference type="Proteomes" id="UP000789739">
    <property type="component" value="Unassembled WGS sequence"/>
</dbReference>
<sequence length="175" mass="20066">MSLDAIQPVYGFTVDQIERELGQRTTVRLASGEEIDGYLYNVDPITHTIFLLRLESKSMDKETLPPKYKLSVIMRHAVAALQIQDGDDRLSQTVLDSVISDEAKGYFQNSEKIQQRKEKLISTFTKNRIQITHTPEDPDIHIMDRAHISPPYVPDSIQCDSEIILRRIKDIITQL</sequence>
<evidence type="ECO:0000259" key="1">
    <source>
        <dbReference type="PROSITE" id="PS52001"/>
    </source>
</evidence>
<dbReference type="InterPro" id="IPR009422">
    <property type="entry name" value="Gemin6"/>
</dbReference>
<dbReference type="Gene3D" id="2.30.30.100">
    <property type="match status" value="1"/>
</dbReference>
<name>A0A9N9F0I6_9GLOM</name>
<dbReference type="InterPro" id="IPR047574">
    <property type="entry name" value="AD"/>
</dbReference>
<protein>
    <submittedName>
        <fullName evidence="2">11710_t:CDS:1</fullName>
    </submittedName>
</protein>
<dbReference type="PROSITE" id="PS52001">
    <property type="entry name" value="AD"/>
    <property type="match status" value="1"/>
</dbReference>
<dbReference type="OrthoDB" id="77463at2759"/>
<dbReference type="PANTHER" id="PTHR14710">
    <property type="entry name" value="GEM-ASSOCIATED PROTEIN 6"/>
    <property type="match status" value="1"/>
</dbReference>
<feature type="domain" description="AD" evidence="1">
    <location>
        <begin position="79"/>
        <end position="175"/>
    </location>
</feature>
<comment type="caution">
    <text evidence="2">The sequence shown here is derived from an EMBL/GenBank/DDBJ whole genome shotgun (WGS) entry which is preliminary data.</text>
</comment>
<keyword evidence="3" id="KW-1185">Reference proteome</keyword>
<evidence type="ECO:0000313" key="2">
    <source>
        <dbReference type="EMBL" id="CAG8501736.1"/>
    </source>
</evidence>
<gene>
    <name evidence="2" type="ORF">PBRASI_LOCUS2643</name>
</gene>
<evidence type="ECO:0000313" key="3">
    <source>
        <dbReference type="Proteomes" id="UP000789739"/>
    </source>
</evidence>
<dbReference type="GO" id="GO:0032797">
    <property type="term" value="C:SMN complex"/>
    <property type="evidence" value="ECO:0007669"/>
    <property type="project" value="TreeGrafter"/>
</dbReference>
<dbReference type="GO" id="GO:0005634">
    <property type="term" value="C:nucleus"/>
    <property type="evidence" value="ECO:0007669"/>
    <property type="project" value="InterPro"/>
</dbReference>
<accession>A0A9N9F0I6</accession>
<dbReference type="InterPro" id="IPR046856">
    <property type="entry name" value="Gemin6_C"/>
</dbReference>
<proteinExistence type="predicted"/>
<dbReference type="GO" id="GO:0000245">
    <property type="term" value="P:spliceosomal complex assembly"/>
    <property type="evidence" value="ECO:0007669"/>
    <property type="project" value="InterPro"/>
</dbReference>
<dbReference type="Pfam" id="PF20417">
    <property type="entry name" value="Gemin6_C"/>
    <property type="match status" value="1"/>
</dbReference>
<organism evidence="2 3">
    <name type="scientific">Paraglomus brasilianum</name>
    <dbReference type="NCBI Taxonomy" id="144538"/>
    <lineage>
        <taxon>Eukaryota</taxon>
        <taxon>Fungi</taxon>
        <taxon>Fungi incertae sedis</taxon>
        <taxon>Mucoromycota</taxon>
        <taxon>Glomeromycotina</taxon>
        <taxon>Glomeromycetes</taxon>
        <taxon>Paraglomerales</taxon>
        <taxon>Paraglomeraceae</taxon>
        <taxon>Paraglomus</taxon>
    </lineage>
</organism>
<dbReference type="EMBL" id="CAJVPI010000213">
    <property type="protein sequence ID" value="CAG8501736.1"/>
    <property type="molecule type" value="Genomic_DNA"/>
</dbReference>
<dbReference type="AlphaFoldDB" id="A0A9N9F0I6"/>
<dbReference type="GO" id="GO:0000387">
    <property type="term" value="P:spliceosomal snRNP assembly"/>
    <property type="evidence" value="ECO:0007669"/>
    <property type="project" value="TreeGrafter"/>
</dbReference>
<dbReference type="PANTHER" id="PTHR14710:SF2">
    <property type="entry name" value="GEM-ASSOCIATED PROTEIN 6"/>
    <property type="match status" value="1"/>
</dbReference>
<reference evidence="2" key="1">
    <citation type="submission" date="2021-06" db="EMBL/GenBank/DDBJ databases">
        <authorList>
            <person name="Kallberg Y."/>
            <person name="Tangrot J."/>
            <person name="Rosling A."/>
        </authorList>
    </citation>
    <scope>NUCLEOTIDE SEQUENCE</scope>
    <source>
        <strain evidence="2">BR232B</strain>
    </source>
</reference>